<dbReference type="OrthoDB" id="9808602at2"/>
<dbReference type="InterPro" id="IPR017475">
    <property type="entry name" value="EPS_sugar_tfrase"/>
</dbReference>
<evidence type="ECO:0000256" key="1">
    <source>
        <dbReference type="ARBA" id="ARBA00004141"/>
    </source>
</evidence>
<evidence type="ECO:0000256" key="4">
    <source>
        <dbReference type="ARBA" id="ARBA00022692"/>
    </source>
</evidence>
<gene>
    <name evidence="9" type="ORF">EVS81_07185</name>
</gene>
<evidence type="ECO:0000313" key="10">
    <source>
        <dbReference type="Proteomes" id="UP000289260"/>
    </source>
</evidence>
<dbReference type="AlphaFoldDB" id="A0A4V0Z1J6"/>
<dbReference type="PANTHER" id="PTHR30576">
    <property type="entry name" value="COLANIC BIOSYNTHESIS UDP-GLUCOSE LIPID CARRIER TRANSFERASE"/>
    <property type="match status" value="1"/>
</dbReference>
<feature type="transmembrane region" description="Helical" evidence="7">
    <location>
        <begin position="114"/>
        <end position="134"/>
    </location>
</feature>
<dbReference type="Gene3D" id="3.40.50.720">
    <property type="entry name" value="NAD(P)-binding Rossmann-like Domain"/>
    <property type="match status" value="1"/>
</dbReference>
<keyword evidence="4 7" id="KW-0812">Transmembrane</keyword>
<proteinExistence type="inferred from homology"/>
<dbReference type="InterPro" id="IPR003362">
    <property type="entry name" value="Bact_transf"/>
</dbReference>
<dbReference type="KEGG" id="ltr:EVS81_07185"/>
<comment type="subcellular location">
    <subcellularLocation>
        <location evidence="1">Membrane</location>
        <topology evidence="1">Multi-pass membrane protein</topology>
    </subcellularLocation>
</comment>
<protein>
    <submittedName>
        <fullName evidence="9">Sugar transferase</fullName>
    </submittedName>
</protein>
<feature type="transmembrane region" description="Helical" evidence="7">
    <location>
        <begin position="284"/>
        <end position="308"/>
    </location>
</feature>
<evidence type="ECO:0000256" key="3">
    <source>
        <dbReference type="ARBA" id="ARBA00022679"/>
    </source>
</evidence>
<evidence type="ECO:0000256" key="6">
    <source>
        <dbReference type="ARBA" id="ARBA00023136"/>
    </source>
</evidence>
<sequence length="475" mass="52989">MAAQQPAWQKRYSRKLSWTDFAVIVISVFAGQAVSLLRLAPAGEMLPSTTNRLVFSALLAAGWLIALAVYDSRNPAVFGTGPEEYKRVLNSTIVTFGIAALLMLLFDPAEIRRYSVYVTLPLGLFLLVLGRWAWRKRLHRQRRLKKNTYRTIIAGDREHAESLVKQLHSNTLAGFELVGAASNTGVGSDLVEGVPIVAGYDRLLSAIEELDADTLIVAGGAALPPQRIRSIGWELEGRHVDLIVASSLTDIAGPRIHVRPVAGLPLIHVESPEFTGWRYYAKRVFDLVSTVVVLPLALLIVAVLAVVIKIDSPGPVFFRQMRMGLNGRPFNMFKLRSMREDADDALPGLLDRSEGNGVLFKIRADPRVTRVGQFMRRHSLDELPQLFNVLRGEMSLVGPRPPLPREASQYDDRVSRRLLVRPGISGLWQVSGRSDLSWEESVRLDLFYVENWSLTGDLLILWRTLRTVLNPEGAY</sequence>
<dbReference type="EMBL" id="CP035806">
    <property type="protein sequence ID" value="QBE48639.1"/>
    <property type="molecule type" value="Genomic_DNA"/>
</dbReference>
<name>A0A4V0Z1J6_9MICO</name>
<comment type="similarity">
    <text evidence="2">Belongs to the bacterial sugar transferase family.</text>
</comment>
<accession>A0A4V0Z1J6</accession>
<evidence type="ECO:0000256" key="7">
    <source>
        <dbReference type="SAM" id="Phobius"/>
    </source>
</evidence>
<dbReference type="GO" id="GO:0016780">
    <property type="term" value="F:phosphotransferase activity, for other substituted phosphate groups"/>
    <property type="evidence" value="ECO:0007669"/>
    <property type="project" value="TreeGrafter"/>
</dbReference>
<evidence type="ECO:0000259" key="8">
    <source>
        <dbReference type="Pfam" id="PF02397"/>
    </source>
</evidence>
<evidence type="ECO:0000256" key="2">
    <source>
        <dbReference type="ARBA" id="ARBA00006464"/>
    </source>
</evidence>
<keyword evidence="5 7" id="KW-1133">Transmembrane helix</keyword>
<feature type="transmembrane region" description="Helical" evidence="7">
    <location>
        <begin position="91"/>
        <end position="108"/>
    </location>
</feature>
<dbReference type="GO" id="GO:0016020">
    <property type="term" value="C:membrane"/>
    <property type="evidence" value="ECO:0007669"/>
    <property type="project" value="UniProtKB-SubCell"/>
</dbReference>
<keyword evidence="10" id="KW-1185">Reference proteome</keyword>
<evidence type="ECO:0000313" key="9">
    <source>
        <dbReference type="EMBL" id="QBE48639.1"/>
    </source>
</evidence>
<dbReference type="NCBIfam" id="TIGR03025">
    <property type="entry name" value="EPS_sugtrans"/>
    <property type="match status" value="1"/>
</dbReference>
<dbReference type="Pfam" id="PF02397">
    <property type="entry name" value="Bac_transf"/>
    <property type="match status" value="1"/>
</dbReference>
<dbReference type="Proteomes" id="UP000289260">
    <property type="component" value="Chromosome"/>
</dbReference>
<evidence type="ECO:0000256" key="5">
    <source>
        <dbReference type="ARBA" id="ARBA00022989"/>
    </source>
</evidence>
<dbReference type="RefSeq" id="WP_130109774.1">
    <property type="nucleotide sequence ID" value="NZ_CP035806.1"/>
</dbReference>
<organism evidence="9 10">
    <name type="scientific">Leucobacter triazinivorans</name>
    <dbReference type="NCBI Taxonomy" id="1784719"/>
    <lineage>
        <taxon>Bacteria</taxon>
        <taxon>Bacillati</taxon>
        <taxon>Actinomycetota</taxon>
        <taxon>Actinomycetes</taxon>
        <taxon>Micrococcales</taxon>
        <taxon>Microbacteriaceae</taxon>
        <taxon>Leucobacter</taxon>
    </lineage>
</organism>
<reference evidence="9 10" key="1">
    <citation type="submission" date="2019-02" db="EMBL/GenBank/DDBJ databases">
        <authorList>
            <person name="Sun L."/>
            <person name="Pan D."/>
            <person name="Wu X."/>
        </authorList>
    </citation>
    <scope>NUCLEOTIDE SEQUENCE [LARGE SCALE GENOMIC DNA]</scope>
    <source>
        <strain evidence="9 10">JW-1</strain>
    </source>
</reference>
<feature type="transmembrane region" description="Helical" evidence="7">
    <location>
        <begin position="53"/>
        <end position="70"/>
    </location>
</feature>
<keyword evidence="6 7" id="KW-0472">Membrane</keyword>
<feature type="domain" description="Bacterial sugar transferase" evidence="8">
    <location>
        <begin position="282"/>
        <end position="469"/>
    </location>
</feature>
<dbReference type="PANTHER" id="PTHR30576:SF10">
    <property type="entry name" value="SLL5057 PROTEIN"/>
    <property type="match status" value="1"/>
</dbReference>
<feature type="transmembrane region" description="Helical" evidence="7">
    <location>
        <begin position="21"/>
        <end position="41"/>
    </location>
</feature>
<dbReference type="Pfam" id="PF13727">
    <property type="entry name" value="CoA_binding_3"/>
    <property type="match status" value="1"/>
</dbReference>
<keyword evidence="3 9" id="KW-0808">Transferase</keyword>